<dbReference type="GO" id="GO:0005096">
    <property type="term" value="F:GTPase activator activity"/>
    <property type="evidence" value="ECO:0007669"/>
    <property type="project" value="UniProtKB-KW"/>
</dbReference>
<keyword evidence="10" id="KW-0418">Kinase</keyword>
<feature type="region of interest" description="Disordered" evidence="20">
    <location>
        <begin position="487"/>
        <end position="518"/>
    </location>
</feature>
<evidence type="ECO:0000256" key="12">
    <source>
        <dbReference type="ARBA" id="ARBA00022840"/>
    </source>
</evidence>
<dbReference type="GO" id="GO:0003677">
    <property type="term" value="F:DNA binding"/>
    <property type="evidence" value="ECO:0007669"/>
    <property type="project" value="InterPro"/>
</dbReference>
<dbReference type="PROSITE" id="PS50011">
    <property type="entry name" value="PROTEIN_KINASE_DOM"/>
    <property type="match status" value="1"/>
</dbReference>
<evidence type="ECO:0000256" key="1">
    <source>
        <dbReference type="ARBA" id="ARBA00004123"/>
    </source>
</evidence>
<dbReference type="SMART" id="SM00220">
    <property type="entry name" value="S_TKc"/>
    <property type="match status" value="1"/>
</dbReference>
<evidence type="ECO:0000256" key="18">
    <source>
        <dbReference type="PROSITE-ProRule" id="PRU00288"/>
    </source>
</evidence>
<feature type="compositionally biased region" description="Polar residues" evidence="20">
    <location>
        <begin position="846"/>
        <end position="856"/>
    </location>
</feature>
<dbReference type="GO" id="GO:0006950">
    <property type="term" value="P:response to stress"/>
    <property type="evidence" value="ECO:0007669"/>
    <property type="project" value="UniProtKB-ARBA"/>
</dbReference>
<keyword evidence="19" id="KW-0175">Coiled coil</keyword>
<accession>A0A6L2PXU4</accession>
<dbReference type="PANTHER" id="PTHR46395:SF1">
    <property type="entry name" value="ADP-RIBOSYLATION FACTOR GTPASE-ACTIVATING PROTEIN 1"/>
    <property type="match status" value="1"/>
</dbReference>
<dbReference type="SUPFAM" id="SSF46689">
    <property type="entry name" value="Homeodomain-like"/>
    <property type="match status" value="1"/>
</dbReference>
<evidence type="ECO:0000256" key="10">
    <source>
        <dbReference type="ARBA" id="ARBA00022777"/>
    </source>
</evidence>
<comment type="similarity">
    <text evidence="2">Belongs to the protein kinase superfamily. STE Ser/Thr protein kinase family. MAP kinase kinase kinase subfamily.</text>
</comment>
<feature type="compositionally biased region" description="Basic and acidic residues" evidence="20">
    <location>
        <begin position="1423"/>
        <end position="1434"/>
    </location>
</feature>
<dbReference type="GO" id="GO:0005634">
    <property type="term" value="C:nucleus"/>
    <property type="evidence" value="ECO:0007669"/>
    <property type="project" value="UniProtKB-SubCell"/>
</dbReference>
<feature type="region of interest" description="Disordered" evidence="20">
    <location>
        <begin position="819"/>
        <end position="859"/>
    </location>
</feature>
<dbReference type="CDD" id="cd14059">
    <property type="entry name" value="STKc_MAP3K12_13"/>
    <property type="match status" value="1"/>
</dbReference>
<feature type="compositionally biased region" description="Polar residues" evidence="20">
    <location>
        <begin position="505"/>
        <end position="518"/>
    </location>
</feature>
<comment type="subcellular location">
    <subcellularLocation>
        <location evidence="1">Nucleus</location>
    </subcellularLocation>
</comment>
<dbReference type="Gene3D" id="1.10.10.60">
    <property type="entry name" value="Homeodomain-like"/>
    <property type="match status" value="1"/>
</dbReference>
<dbReference type="PROSITE" id="PS50115">
    <property type="entry name" value="ARFGAP"/>
    <property type="match status" value="1"/>
</dbReference>
<evidence type="ECO:0000259" key="22">
    <source>
        <dbReference type="PROSITE" id="PS50115"/>
    </source>
</evidence>
<dbReference type="InParanoid" id="A0A6L2PXU4"/>
<organism evidence="23 24">
    <name type="scientific">Coptotermes formosanus</name>
    <name type="common">Formosan subterranean termite</name>
    <dbReference type="NCBI Taxonomy" id="36987"/>
    <lineage>
        <taxon>Eukaryota</taxon>
        <taxon>Metazoa</taxon>
        <taxon>Ecdysozoa</taxon>
        <taxon>Arthropoda</taxon>
        <taxon>Hexapoda</taxon>
        <taxon>Insecta</taxon>
        <taxon>Pterygota</taxon>
        <taxon>Neoptera</taxon>
        <taxon>Polyneoptera</taxon>
        <taxon>Dictyoptera</taxon>
        <taxon>Blattodea</taxon>
        <taxon>Blattoidea</taxon>
        <taxon>Termitoidae</taxon>
        <taxon>Rhinotermitidae</taxon>
        <taxon>Coptotermes</taxon>
    </lineage>
</organism>
<evidence type="ECO:0000313" key="23">
    <source>
        <dbReference type="EMBL" id="GFG35368.1"/>
    </source>
</evidence>
<dbReference type="InterPro" id="IPR011009">
    <property type="entry name" value="Kinase-like_dom_sf"/>
</dbReference>
<keyword evidence="6" id="KW-0808">Transferase</keyword>
<dbReference type="Pfam" id="PF01412">
    <property type="entry name" value="ArfGap"/>
    <property type="match status" value="1"/>
</dbReference>
<evidence type="ECO:0000313" key="24">
    <source>
        <dbReference type="Proteomes" id="UP000502823"/>
    </source>
</evidence>
<keyword evidence="11" id="KW-0862">Zinc</keyword>
<dbReference type="FunCoup" id="A0A6L2PXU4">
    <property type="interactions" value="340"/>
</dbReference>
<dbReference type="Pfam" id="PF07714">
    <property type="entry name" value="PK_Tyr_Ser-Thr"/>
    <property type="match status" value="1"/>
</dbReference>
<feature type="domain" description="Arf-GAP" evidence="22">
    <location>
        <begin position="1051"/>
        <end position="1168"/>
    </location>
</feature>
<dbReference type="PRINTS" id="PR00405">
    <property type="entry name" value="REVINTRACTNG"/>
</dbReference>
<dbReference type="InterPro" id="IPR008271">
    <property type="entry name" value="Ser/Thr_kinase_AS"/>
</dbReference>
<evidence type="ECO:0000256" key="8">
    <source>
        <dbReference type="ARBA" id="ARBA00022741"/>
    </source>
</evidence>
<dbReference type="GO" id="GO:0032012">
    <property type="term" value="P:regulation of ARF protein signal transduction"/>
    <property type="evidence" value="ECO:0007669"/>
    <property type="project" value="TreeGrafter"/>
</dbReference>
<evidence type="ECO:0000256" key="17">
    <source>
        <dbReference type="ARBA" id="ARBA00080806"/>
    </source>
</evidence>
<dbReference type="InterPro" id="IPR000719">
    <property type="entry name" value="Prot_kinase_dom"/>
</dbReference>
<evidence type="ECO:0000256" key="11">
    <source>
        <dbReference type="ARBA" id="ARBA00022833"/>
    </source>
</evidence>
<evidence type="ECO:0000256" key="15">
    <source>
        <dbReference type="ARBA" id="ARBA00074193"/>
    </source>
</evidence>
<reference evidence="24" key="1">
    <citation type="submission" date="2020-01" db="EMBL/GenBank/DDBJ databases">
        <title>Draft genome sequence of the Termite Coptotermes fromosanus.</title>
        <authorList>
            <person name="Itakura S."/>
            <person name="Yosikawa Y."/>
            <person name="Umezawa K."/>
        </authorList>
    </citation>
    <scope>NUCLEOTIDE SEQUENCE [LARGE SCALE GENOMIC DNA]</scope>
</reference>
<evidence type="ECO:0000256" key="4">
    <source>
        <dbReference type="ARBA" id="ARBA00022468"/>
    </source>
</evidence>
<dbReference type="SMART" id="SM00105">
    <property type="entry name" value="ArfGap"/>
    <property type="match status" value="1"/>
</dbReference>
<dbReference type="InterPro" id="IPR037278">
    <property type="entry name" value="ARFGAP/RecO"/>
</dbReference>
<keyword evidence="12" id="KW-0067">ATP-binding</keyword>
<dbReference type="GO" id="GO:0030100">
    <property type="term" value="P:regulation of endocytosis"/>
    <property type="evidence" value="ECO:0007669"/>
    <property type="project" value="TreeGrafter"/>
</dbReference>
<evidence type="ECO:0000256" key="6">
    <source>
        <dbReference type="ARBA" id="ARBA00022679"/>
    </source>
</evidence>
<evidence type="ECO:0000256" key="16">
    <source>
        <dbReference type="ARBA" id="ARBA00077446"/>
    </source>
</evidence>
<dbReference type="EMBL" id="BLKM01005761">
    <property type="protein sequence ID" value="GFG35368.1"/>
    <property type="molecule type" value="Genomic_DNA"/>
</dbReference>
<dbReference type="Gene3D" id="1.10.510.10">
    <property type="entry name" value="Transferase(Phosphotransferase) domain 1"/>
    <property type="match status" value="1"/>
</dbReference>
<feature type="compositionally biased region" description="Polar residues" evidence="20">
    <location>
        <begin position="1435"/>
        <end position="1460"/>
    </location>
</feature>
<dbReference type="Pfam" id="PF04218">
    <property type="entry name" value="CENP-B_N"/>
    <property type="match status" value="1"/>
</dbReference>
<keyword evidence="4" id="KW-0343">GTPase activation</keyword>
<feature type="region of interest" description="Disordered" evidence="20">
    <location>
        <begin position="1352"/>
        <end position="1469"/>
    </location>
</feature>
<dbReference type="FunFam" id="1.10.220.150:FF:000014">
    <property type="entry name" value="ADP-ribosylation factor GTPase-activating protein"/>
    <property type="match status" value="1"/>
</dbReference>
<dbReference type="SUPFAM" id="SSF56112">
    <property type="entry name" value="Protein kinase-like (PK-like)"/>
    <property type="match status" value="1"/>
</dbReference>
<evidence type="ECO:0000256" key="9">
    <source>
        <dbReference type="ARBA" id="ARBA00022771"/>
    </source>
</evidence>
<feature type="region of interest" description="Disordered" evidence="20">
    <location>
        <begin position="19"/>
        <end position="62"/>
    </location>
</feature>
<feature type="domain" description="Protein kinase" evidence="21">
    <location>
        <begin position="110"/>
        <end position="351"/>
    </location>
</feature>
<dbReference type="InterPro" id="IPR038508">
    <property type="entry name" value="ArfGAP_dom_sf"/>
</dbReference>
<comment type="catalytic activity">
    <reaction evidence="13">
        <text>L-threonyl-[protein] + ATP = O-phospho-L-threonyl-[protein] + ADP + H(+)</text>
        <dbReference type="Rhea" id="RHEA:46608"/>
        <dbReference type="Rhea" id="RHEA-COMP:11060"/>
        <dbReference type="Rhea" id="RHEA-COMP:11605"/>
        <dbReference type="ChEBI" id="CHEBI:15378"/>
        <dbReference type="ChEBI" id="CHEBI:30013"/>
        <dbReference type="ChEBI" id="CHEBI:30616"/>
        <dbReference type="ChEBI" id="CHEBI:61977"/>
        <dbReference type="ChEBI" id="CHEBI:456216"/>
        <dbReference type="EC" id="2.7.11.25"/>
    </reaction>
</comment>
<dbReference type="GO" id="GO:0000139">
    <property type="term" value="C:Golgi membrane"/>
    <property type="evidence" value="ECO:0007669"/>
    <property type="project" value="TreeGrafter"/>
</dbReference>
<evidence type="ECO:0000256" key="20">
    <source>
        <dbReference type="SAM" id="MobiDB-lite"/>
    </source>
</evidence>
<evidence type="ECO:0000256" key="5">
    <source>
        <dbReference type="ARBA" id="ARBA00022527"/>
    </source>
</evidence>
<keyword evidence="7" id="KW-0479">Metal-binding</keyword>
<proteinExistence type="inferred from homology"/>
<sequence>MLLIDCSILCIKEELGHLSLQSSSPKEEPPPPPPPPEEPPNDNNQNDSGKLSVPSPGVSVGYQNTSAAQHGGWIDGLLGCLRPVWTIIGKAATNEIKGRQDDWEILFEAISDLKWLGSGAQGAVFSGKLKGEVVAVKKVRDQKETDIRNLRKLNHPNIVQFKGVCTQAPCYCIIMEYCPYGPLYNLLKNGEEVPPVRLVNWAKQIASGMHYLHSHKIIHRDLKSPNVLIGRGEVVKISDFGTSREWNEISTRMTFAGTVAWMAPEIIRNEPCSEKVDIWSYGVVLWELLTCETPYKDVDSSAIMFGVGNHSLRLPIPSTCPEGFRLLVKQCWNAKPRNRPSFKNILIHLDIASVEVLNKSPEDYLKTQETWKQEIRLRMQQMQSNGPQLPKYEEDIIKKRNDELKHAQDIREHYERKLDRVNDMYMEMITRLLQVDQQKQELMVKLLQVEQREQVLRVKLRQVEKWEQALLKREKKVGIKHSLLKAQKQLGKHHSSSNCSSPTSPEMQTSPESPQNWAHGNPIMAALVLNGASQLPESIIATAGSSSYEHLLKQRRCRQRSSFTKSNLNQDKKNDSSCRLQNLVDGETQTEVMDISETDTSPNPKFAGRQFNVTVSQAGIVTEVEEHKVTDKSPGTESLNGNSVNCGEVELRLQPDPSDDSEPNSNLRLSIRESDDEHLESLGRKVNEILNGNRASAPPVIETTANNGNPDVLSMLSGLSHKEGCCSEEELARRIVAAGRGGQELSAHYRGVIVCADSVHPVTNLRLRQGDSSETLDSQDSRDDMCESWSEEEGEYSVDSYALHRGSFARRPVAPRCRSRRLKKSTAVRTDAVGSDEENTPDYSHPPSSQCSTLESNPDLPQMVQKVGSVAKKRPHCDTKEDKTSTCKRENFVVDVQDNRTRCVNEIMGKIWKDNALNISVGTDTAFGDVAIDELWNTPEQFSSLYDIIQLATMLYNVLDHSMHVICVLDLEHYFRNAGNNHRVMYDLHRSYINPPLNNRRSIVCKGFTSGTRIFGNMGPYTSVCNGEPVWVQELENHLAVAGTMASPRTRRVLQDLKPIDDNSKCFECNAHNPQWASVTYGIWICLECSGKHRGLGVHLSFVRSISMDKWKDIELEKMKVGGNRKAREFFESQPDWDDSMTLQQRYNTKAAALYRDKIAALAQGHEWNEATSSAQNYFSSSLKQYSSSSGTGGVGYGNSDQLYNYNSDSGSYQSGGGYQSLDAQQNLRDQKEAFFTRRQNENALKPDDIPPNQGGRYSGFGYTMDPPPRSTSQEFFDSAVSSLASGWSVFSVSATKIASKATEGAIRIGGIASQKVADISASVGEKVKEGTLLEDVSTQVSNLATKVGDLGRRGWKDISGTNTAASPTRGDTSDGISTEKSSLLLEGGNAQRNQTKDSIGTPLLSDNRGSSGDVEEWLNWNSEEKRQHSKTVDSPKSSNDWGSWPSDSSLQGAGNGSSTRKGKKQTGSAKEGLLIDLAEDKGNDWNSKWDEDAWEILNKRESPNMSKQGTAWKRRRVTLTITLKPEIIRRLESGESQREVMASYNVGLSTVYDIKKWNYQV</sequence>
<dbReference type="PROSITE" id="PS00108">
    <property type="entry name" value="PROTEIN_KINASE_ST"/>
    <property type="match status" value="1"/>
</dbReference>
<dbReference type="FunFam" id="1.10.510.10:FF:000087">
    <property type="entry name" value="Mitogen-activated protein kinase kinase kinase 12"/>
    <property type="match status" value="1"/>
</dbReference>
<feature type="compositionally biased region" description="Polar residues" evidence="20">
    <location>
        <begin position="1360"/>
        <end position="1382"/>
    </location>
</feature>
<keyword evidence="24" id="KW-1185">Reference proteome</keyword>
<keyword evidence="5" id="KW-0723">Serine/threonine-protein kinase</keyword>
<evidence type="ECO:0000256" key="14">
    <source>
        <dbReference type="ARBA" id="ARBA00048329"/>
    </source>
</evidence>
<dbReference type="GO" id="GO:0005524">
    <property type="term" value="F:ATP binding"/>
    <property type="evidence" value="ECO:0007669"/>
    <property type="project" value="UniProtKB-KW"/>
</dbReference>
<feature type="region of interest" description="Disordered" evidence="20">
    <location>
        <begin position="768"/>
        <end position="791"/>
    </location>
</feature>
<dbReference type="GO" id="GO:0004709">
    <property type="term" value="F:MAP kinase kinase kinase activity"/>
    <property type="evidence" value="ECO:0007669"/>
    <property type="project" value="UniProtKB-EC"/>
</dbReference>
<dbReference type="InterPro" id="IPR001164">
    <property type="entry name" value="ArfGAP_dom"/>
</dbReference>
<dbReference type="InterPro" id="IPR007889">
    <property type="entry name" value="HTH_Psq"/>
</dbReference>
<dbReference type="EC" id="2.7.11.25" evidence="3"/>
<dbReference type="CDD" id="cd08830">
    <property type="entry name" value="ArfGap_ArfGap1"/>
    <property type="match status" value="1"/>
</dbReference>
<evidence type="ECO:0000256" key="7">
    <source>
        <dbReference type="ARBA" id="ARBA00022723"/>
    </source>
</evidence>
<evidence type="ECO:0000256" key="2">
    <source>
        <dbReference type="ARBA" id="ARBA00006529"/>
    </source>
</evidence>
<dbReference type="GO" id="GO:0008270">
    <property type="term" value="F:zinc ion binding"/>
    <property type="evidence" value="ECO:0007669"/>
    <property type="project" value="UniProtKB-KW"/>
</dbReference>
<dbReference type="PRINTS" id="PR00109">
    <property type="entry name" value="TYRKINASE"/>
</dbReference>
<dbReference type="SUPFAM" id="SSF57863">
    <property type="entry name" value="ArfGap/RecO-like zinc finger"/>
    <property type="match status" value="1"/>
</dbReference>
<name>A0A6L2PXU4_COPFO</name>
<dbReference type="Gene3D" id="1.10.220.150">
    <property type="entry name" value="Arf GTPase activating protein"/>
    <property type="match status" value="1"/>
</dbReference>
<gene>
    <name evidence="23" type="ORF">Cfor_00916</name>
</gene>
<protein>
    <recommendedName>
        <fullName evidence="15">Mitogen-activated protein kinase kinase kinase dlk-1</fullName>
        <ecNumber evidence="3">2.7.11.25</ecNumber>
    </recommendedName>
    <alternativeName>
        <fullName evidence="17">DAP kinase-like kinase</fullName>
    </alternativeName>
    <alternativeName>
        <fullName evidence="16">Death-associated protein kinase-like kinase</fullName>
    </alternativeName>
</protein>
<evidence type="ECO:0000256" key="3">
    <source>
        <dbReference type="ARBA" id="ARBA00012406"/>
    </source>
</evidence>
<comment type="caution">
    <text evidence="23">The sequence shown here is derived from an EMBL/GenBank/DDBJ whole genome shotgun (WGS) entry which is preliminary data.</text>
</comment>
<dbReference type="InterPro" id="IPR001245">
    <property type="entry name" value="Ser-Thr/Tyr_kinase_cat_dom"/>
</dbReference>
<dbReference type="Gene3D" id="3.30.200.20">
    <property type="entry name" value="Phosphorylase Kinase, domain 1"/>
    <property type="match status" value="1"/>
</dbReference>
<evidence type="ECO:0000256" key="19">
    <source>
        <dbReference type="SAM" id="Coils"/>
    </source>
</evidence>
<comment type="catalytic activity">
    <reaction evidence="14">
        <text>L-seryl-[protein] + ATP = O-phospho-L-seryl-[protein] + ADP + H(+)</text>
        <dbReference type="Rhea" id="RHEA:17989"/>
        <dbReference type="Rhea" id="RHEA-COMP:9863"/>
        <dbReference type="Rhea" id="RHEA-COMP:11604"/>
        <dbReference type="ChEBI" id="CHEBI:15378"/>
        <dbReference type="ChEBI" id="CHEBI:29999"/>
        <dbReference type="ChEBI" id="CHEBI:30616"/>
        <dbReference type="ChEBI" id="CHEBI:83421"/>
        <dbReference type="ChEBI" id="CHEBI:456216"/>
        <dbReference type="EC" id="2.7.11.25"/>
    </reaction>
</comment>
<evidence type="ECO:0000259" key="21">
    <source>
        <dbReference type="PROSITE" id="PS50011"/>
    </source>
</evidence>
<keyword evidence="8" id="KW-0547">Nucleotide-binding</keyword>
<dbReference type="Proteomes" id="UP000502823">
    <property type="component" value="Unassembled WGS sequence"/>
</dbReference>
<evidence type="ECO:0000256" key="13">
    <source>
        <dbReference type="ARBA" id="ARBA00047559"/>
    </source>
</evidence>
<dbReference type="InterPro" id="IPR009057">
    <property type="entry name" value="Homeodomain-like_sf"/>
</dbReference>
<feature type="compositionally biased region" description="Polar residues" evidence="20">
    <location>
        <begin position="560"/>
        <end position="569"/>
    </location>
</feature>
<dbReference type="PANTHER" id="PTHR46395">
    <property type="entry name" value="ADP-RIBOSYLATION FACTOR GTPASE-ACTIVATING PROTEIN 1"/>
    <property type="match status" value="1"/>
</dbReference>
<dbReference type="OrthoDB" id="339325at2759"/>
<feature type="region of interest" description="Disordered" evidence="20">
    <location>
        <begin position="559"/>
        <end position="581"/>
    </location>
</feature>
<keyword evidence="9 18" id="KW-0863">Zinc-finger</keyword>
<feature type="coiled-coil region" evidence="19">
    <location>
        <begin position="397"/>
        <end position="452"/>
    </location>
</feature>